<dbReference type="Pfam" id="PF00002">
    <property type="entry name" value="7tm_2"/>
    <property type="match status" value="1"/>
</dbReference>
<dbReference type="InterPro" id="IPR005331">
    <property type="entry name" value="Sulfotransferase"/>
</dbReference>
<dbReference type="PANTHER" id="PTHR12011:SF347">
    <property type="entry name" value="FI21270P1-RELATED"/>
    <property type="match status" value="1"/>
</dbReference>
<reference evidence="9" key="1">
    <citation type="submission" date="2025-08" db="UniProtKB">
        <authorList>
            <consortium name="RefSeq"/>
        </authorList>
    </citation>
    <scope>IDENTIFICATION</scope>
    <source>
        <tissue evidence="9">Testes</tissue>
    </source>
</reference>
<dbReference type="Gene3D" id="1.20.1070.10">
    <property type="entry name" value="Rhodopsin 7-helix transmembrane proteins"/>
    <property type="match status" value="1"/>
</dbReference>
<sequence length="946" mass="105662">MAYKNKPLTNYAALTTELKQTNQAVGEESGKYHLRSLASDQPNQVSTLVTKFDDWAEGNAESVGNIMPWKYDNSFGYGKILATKDVDLLGNKWGTLSCTSGCDCSPGCSISSAMWMNPEMQYPNAMWYWMKENRPPIELQCTEDTDPLEHWKQVSKEEEIQLAMSVLSPDATSMPWETSMNVLTIVTTYTSSDCGTTAADDLIIVYRLLKAISASDISSADTAIQPLIKNFINSASGLLKTKHRTEWVTASQFVGASSVMATIDEFAQKVSEALLPTDIVVVDAENIIFVVQMMNLSSTNTTGVEFTNNDEDWSVTISSDVFRDLLDIHGEGTKVAFIGVLYKNVSELLTNDVHGGAVYSEDDIITLGKSVISATVRINGDLISVPVDYRLPVDPVDDVAGPYDLKSACVFLEYKHETLLPAERISIHKNLILAIMLSHLVSMATESASQVEVACKIFAVLLHYTCTAMFLWMLAEGIHLYRQIVAVYGSERSWMNYYYTMAWGTPFLIVAITAGIRIEDYGAVNHCWLSVESGLIWAFVGPAILIMTGNLVVLIMVVRVVVSASHASGQKQNDHVKAGVKSSLLLLPLLGITWCFGLFATGEETIAFLYIFSILNSLQGLFIFLFHVVYNSEVRAALRRKKEKFEAERGQFGTSTNATAGSWYTRSTMASRSTRVTRMSSEQTLHLEDVVNDVKMVEDAKLSEPPKKLTTNENQTPTARSSRNSLIVHPNEEIYCCLSTGFVGKDNNSPRAADWIVKNQVTENIKDSTEYPVDRTYDPGEASQKRLERAAIECAKHNIVYNDTSTTRVVSNKYKVIINVMAKVGSGTWRRFMREIDPTCEGGENKRRLNSLTSSEFDQYVRGVFFREPLERLVSFYHFVISPYSMSSTQYFSRYYEFMRKGHVNATMNNKPYLTFSQLAQMIIRSWSKTGTILALATSIYNVTNM</sequence>
<feature type="transmembrane region" description="Helical" evidence="6">
    <location>
        <begin position="536"/>
        <end position="562"/>
    </location>
</feature>
<keyword evidence="8" id="KW-1185">Reference proteome</keyword>
<protein>
    <submittedName>
        <fullName evidence="9">Uncharacterized protein LOC102807533</fullName>
    </submittedName>
</protein>
<keyword evidence="4 6" id="KW-0472">Membrane</keyword>
<accession>A0ABM0MFK4</accession>
<proteinExistence type="predicted"/>
<feature type="transmembrane region" description="Helical" evidence="6">
    <location>
        <begin position="607"/>
        <end position="630"/>
    </location>
</feature>
<evidence type="ECO:0000313" key="8">
    <source>
        <dbReference type="Proteomes" id="UP000694865"/>
    </source>
</evidence>
<evidence type="ECO:0000256" key="6">
    <source>
        <dbReference type="SAM" id="Phobius"/>
    </source>
</evidence>
<feature type="compositionally biased region" description="Polar residues" evidence="5">
    <location>
        <begin position="709"/>
        <end position="724"/>
    </location>
</feature>
<feature type="region of interest" description="Disordered" evidence="5">
    <location>
        <begin position="701"/>
        <end position="724"/>
    </location>
</feature>
<comment type="subcellular location">
    <subcellularLocation>
        <location evidence="1">Membrane</location>
        <topology evidence="1">Multi-pass membrane protein</topology>
    </subcellularLocation>
</comment>
<feature type="transmembrane region" description="Helical" evidence="6">
    <location>
        <begin position="496"/>
        <end position="516"/>
    </location>
</feature>
<feature type="transmembrane region" description="Helical" evidence="6">
    <location>
        <begin position="583"/>
        <end position="601"/>
    </location>
</feature>
<dbReference type="Proteomes" id="UP000694865">
    <property type="component" value="Unplaced"/>
</dbReference>
<feature type="transmembrane region" description="Helical" evidence="6">
    <location>
        <begin position="457"/>
        <end position="475"/>
    </location>
</feature>
<gene>
    <name evidence="9" type="primary">LOC102807533</name>
</gene>
<evidence type="ECO:0000313" key="9">
    <source>
        <dbReference type="RefSeq" id="XP_006818795.1"/>
    </source>
</evidence>
<evidence type="ECO:0000256" key="4">
    <source>
        <dbReference type="ARBA" id="ARBA00023136"/>
    </source>
</evidence>
<keyword evidence="3 6" id="KW-1133">Transmembrane helix</keyword>
<dbReference type="GeneID" id="102807533"/>
<dbReference type="InterPro" id="IPR000832">
    <property type="entry name" value="GPCR_2_secretin-like"/>
</dbReference>
<feature type="domain" description="G-protein coupled receptors family 2 profile 2" evidence="7">
    <location>
        <begin position="410"/>
        <end position="631"/>
    </location>
</feature>
<evidence type="ECO:0000256" key="2">
    <source>
        <dbReference type="ARBA" id="ARBA00022692"/>
    </source>
</evidence>
<dbReference type="PROSITE" id="PS50261">
    <property type="entry name" value="G_PROTEIN_RECEP_F2_4"/>
    <property type="match status" value="1"/>
</dbReference>
<dbReference type="InterPro" id="IPR017981">
    <property type="entry name" value="GPCR_2-like_7TM"/>
</dbReference>
<organism evidence="8 9">
    <name type="scientific">Saccoglossus kowalevskii</name>
    <name type="common">Acorn worm</name>
    <dbReference type="NCBI Taxonomy" id="10224"/>
    <lineage>
        <taxon>Eukaryota</taxon>
        <taxon>Metazoa</taxon>
        <taxon>Hemichordata</taxon>
        <taxon>Enteropneusta</taxon>
        <taxon>Harrimaniidae</taxon>
        <taxon>Saccoglossus</taxon>
    </lineage>
</organism>
<evidence type="ECO:0000256" key="5">
    <source>
        <dbReference type="SAM" id="MobiDB-lite"/>
    </source>
</evidence>
<dbReference type="RefSeq" id="XP_006818795.1">
    <property type="nucleotide sequence ID" value="XM_006818732.1"/>
</dbReference>
<keyword evidence="2 6" id="KW-0812">Transmembrane</keyword>
<dbReference type="PANTHER" id="PTHR12011">
    <property type="entry name" value="ADHESION G-PROTEIN COUPLED RECEPTOR"/>
    <property type="match status" value="1"/>
</dbReference>
<dbReference type="PRINTS" id="PR00249">
    <property type="entry name" value="GPCRSECRETIN"/>
</dbReference>
<evidence type="ECO:0000256" key="3">
    <source>
        <dbReference type="ARBA" id="ARBA00022989"/>
    </source>
</evidence>
<evidence type="ECO:0000259" key="7">
    <source>
        <dbReference type="PROSITE" id="PS50261"/>
    </source>
</evidence>
<evidence type="ECO:0000256" key="1">
    <source>
        <dbReference type="ARBA" id="ARBA00004141"/>
    </source>
</evidence>
<dbReference type="Pfam" id="PF03567">
    <property type="entry name" value="Sulfotransfer_2"/>
    <property type="match status" value="1"/>
</dbReference>
<name>A0ABM0MFK4_SACKO</name>